<protein>
    <submittedName>
        <fullName evidence="1">Uncharacterized protein</fullName>
    </submittedName>
</protein>
<name>A0A484MSE2_9ASTE</name>
<dbReference type="EMBL" id="OOIL02004257">
    <property type="protein sequence ID" value="VFQ90958.1"/>
    <property type="molecule type" value="Genomic_DNA"/>
</dbReference>
<reference evidence="1 2" key="1">
    <citation type="submission" date="2018-04" db="EMBL/GenBank/DDBJ databases">
        <authorList>
            <person name="Vogel A."/>
        </authorList>
    </citation>
    <scope>NUCLEOTIDE SEQUENCE [LARGE SCALE GENOMIC DNA]</scope>
</reference>
<proteinExistence type="predicted"/>
<accession>A0A484MSE2</accession>
<dbReference type="Proteomes" id="UP000595140">
    <property type="component" value="Unassembled WGS sequence"/>
</dbReference>
<keyword evidence="2" id="KW-1185">Reference proteome</keyword>
<dbReference type="AlphaFoldDB" id="A0A484MSE2"/>
<organism evidence="1 2">
    <name type="scientific">Cuscuta campestris</name>
    <dbReference type="NCBI Taxonomy" id="132261"/>
    <lineage>
        <taxon>Eukaryota</taxon>
        <taxon>Viridiplantae</taxon>
        <taxon>Streptophyta</taxon>
        <taxon>Embryophyta</taxon>
        <taxon>Tracheophyta</taxon>
        <taxon>Spermatophyta</taxon>
        <taxon>Magnoliopsida</taxon>
        <taxon>eudicotyledons</taxon>
        <taxon>Gunneridae</taxon>
        <taxon>Pentapetalae</taxon>
        <taxon>asterids</taxon>
        <taxon>lamiids</taxon>
        <taxon>Solanales</taxon>
        <taxon>Convolvulaceae</taxon>
        <taxon>Cuscuteae</taxon>
        <taxon>Cuscuta</taxon>
        <taxon>Cuscuta subgen. Grammica</taxon>
        <taxon>Cuscuta sect. Cleistogrammica</taxon>
    </lineage>
</organism>
<evidence type="ECO:0000313" key="1">
    <source>
        <dbReference type="EMBL" id="VFQ90958.1"/>
    </source>
</evidence>
<evidence type="ECO:0000313" key="2">
    <source>
        <dbReference type="Proteomes" id="UP000595140"/>
    </source>
</evidence>
<gene>
    <name evidence="1" type="ORF">CCAM_LOCUS32734</name>
</gene>
<sequence length="140" mass="14577">MGCSGLTLPLRHVLPLSPDLLLGRLTNHRQQPHGRDLCPTHCHDRKVIHDRGLSVEDSRAAGCTAPSSAHLFRNSGEVPEAGGGEHGASGFDQLGAKEAAELPPEGVVLGGPAGKVKVICGKLIIVIGGHCRISPEGRGH</sequence>